<name>A0ACB8FB43_9SAUR</name>
<keyword evidence="2" id="KW-1185">Reference proteome</keyword>
<accession>A0ACB8FB43</accession>
<evidence type="ECO:0000313" key="2">
    <source>
        <dbReference type="Proteomes" id="UP000827872"/>
    </source>
</evidence>
<dbReference type="Proteomes" id="UP000827872">
    <property type="component" value="Linkage Group LG08"/>
</dbReference>
<reference evidence="1" key="1">
    <citation type="submission" date="2021-08" db="EMBL/GenBank/DDBJ databases">
        <title>The first chromosome-level gecko genome reveals the dynamic sex chromosomes of Neotropical dwarf geckos (Sphaerodactylidae: Sphaerodactylus).</title>
        <authorList>
            <person name="Pinto B.J."/>
            <person name="Keating S.E."/>
            <person name="Gamble T."/>
        </authorList>
    </citation>
    <scope>NUCLEOTIDE SEQUENCE</scope>
    <source>
        <strain evidence="1">TG3544</strain>
    </source>
</reference>
<proteinExistence type="predicted"/>
<evidence type="ECO:0000313" key="1">
    <source>
        <dbReference type="EMBL" id="KAH8002605.1"/>
    </source>
</evidence>
<organism evidence="1 2">
    <name type="scientific">Sphaerodactylus townsendi</name>
    <dbReference type="NCBI Taxonomy" id="933632"/>
    <lineage>
        <taxon>Eukaryota</taxon>
        <taxon>Metazoa</taxon>
        <taxon>Chordata</taxon>
        <taxon>Craniata</taxon>
        <taxon>Vertebrata</taxon>
        <taxon>Euteleostomi</taxon>
        <taxon>Lepidosauria</taxon>
        <taxon>Squamata</taxon>
        <taxon>Bifurcata</taxon>
        <taxon>Gekkota</taxon>
        <taxon>Sphaerodactylidae</taxon>
        <taxon>Sphaerodactylus</taxon>
    </lineage>
</organism>
<sequence>MTCVHEWVIKGVTPQGTLLYSIIGSPVDFSLLPKMLVPILPPALTLSAQLLLESGLHCKGFRTAELHPKIQNLKKGDAHPIAFPSLGSSISSHN</sequence>
<comment type="caution">
    <text evidence="1">The sequence shown here is derived from an EMBL/GenBank/DDBJ whole genome shotgun (WGS) entry which is preliminary data.</text>
</comment>
<protein>
    <submittedName>
        <fullName evidence="1">Uncharacterized protein</fullName>
    </submittedName>
</protein>
<dbReference type="EMBL" id="CM037621">
    <property type="protein sequence ID" value="KAH8002605.1"/>
    <property type="molecule type" value="Genomic_DNA"/>
</dbReference>
<gene>
    <name evidence="1" type="ORF">K3G42_026566</name>
</gene>